<evidence type="ECO:0000313" key="6">
    <source>
        <dbReference type="Proteomes" id="UP000260783"/>
    </source>
</evidence>
<accession>A0A291T9W5</accession>
<organism evidence="1 4">
    <name type="scientific">Faecalibacterium prausnitzii</name>
    <dbReference type="NCBI Taxonomy" id="853"/>
    <lineage>
        <taxon>Bacteria</taxon>
        <taxon>Bacillati</taxon>
        <taxon>Bacillota</taxon>
        <taxon>Clostridia</taxon>
        <taxon>Eubacteriales</taxon>
        <taxon>Oscillospiraceae</taxon>
        <taxon>Faecalibacterium</taxon>
    </lineage>
</organism>
<evidence type="ECO:0000313" key="4">
    <source>
        <dbReference type="Proteomes" id="UP000223709"/>
    </source>
</evidence>
<dbReference type="EMBL" id="QVEW01000003">
    <property type="protein sequence ID" value="RGC00396.1"/>
    <property type="molecule type" value="Genomic_DNA"/>
</dbReference>
<evidence type="ECO:0000313" key="1">
    <source>
        <dbReference type="EMBL" id="ATL89919.1"/>
    </source>
</evidence>
<sequence length="168" mass="18801">MMMNFKKNQNNAVCSMDCKNCPNGASQPNPMDDSMFEKSIAMLHNWVMLEAIREDHPKERIVMVILPGAGGELLTEAGSRDIFEDVYDEMEADLVADGELLLHYDKSDVIETDRTRYLLGAAEVSEIDQNGNECSINLFTLERTIDYVNENLTVVSIGGELVPALRLI</sequence>
<gene>
    <name evidence="2" type="ORF">C4N21_02340</name>
    <name evidence="1" type="ORF">CRH10_06245</name>
    <name evidence="3" type="ORF">DWZ04_03585</name>
</gene>
<evidence type="ECO:0000313" key="2">
    <source>
        <dbReference type="EMBL" id="RAW66681.1"/>
    </source>
</evidence>
<dbReference type="RefSeq" id="WP_098923465.1">
    <property type="nucleotide sequence ID" value="NZ_CP023819.1"/>
</dbReference>
<protein>
    <submittedName>
        <fullName evidence="1">Uncharacterized protein</fullName>
    </submittedName>
</protein>
<dbReference type="EMBL" id="CP023819">
    <property type="protein sequence ID" value="ATL89919.1"/>
    <property type="molecule type" value="Genomic_DNA"/>
</dbReference>
<dbReference type="AlphaFoldDB" id="A0A291T9W5"/>
<name>A0A291T9W5_9FIRM</name>
<dbReference type="Proteomes" id="UP000223709">
    <property type="component" value="Chromosome"/>
</dbReference>
<evidence type="ECO:0000313" key="3">
    <source>
        <dbReference type="EMBL" id="RGC00396.1"/>
    </source>
</evidence>
<dbReference type="Proteomes" id="UP000250550">
    <property type="component" value="Unassembled WGS sequence"/>
</dbReference>
<reference evidence="1 4" key="1">
    <citation type="submission" date="2017-10" db="EMBL/GenBank/DDBJ databases">
        <title>Complete Genome Sequence of Faecalibacterium prausnitzii isolated from the gut of healthy adult Indian.</title>
        <authorList>
            <person name="Bag S."/>
            <person name="Ghosh T.S."/>
            <person name="Das B."/>
        </authorList>
    </citation>
    <scope>NUCLEOTIDE SEQUENCE [LARGE SCALE GENOMIC DNA]</scope>
    <source>
        <strain evidence="1 4">Indica</strain>
    </source>
</reference>
<reference evidence="2 5" key="2">
    <citation type="submission" date="2018-02" db="EMBL/GenBank/DDBJ databases">
        <title>Complete genome sequencing of Faecalibacterium prausnitzii strains isolated from the human gut.</title>
        <authorList>
            <person name="Fitzgerald B.C."/>
            <person name="Shkoporov A.N."/>
            <person name="Ross P.R."/>
            <person name="Hill C."/>
        </authorList>
    </citation>
    <scope>NUCLEOTIDE SEQUENCE [LARGE SCALE GENOMIC DNA]</scope>
    <source>
        <strain evidence="2 5">APC924/119</strain>
    </source>
</reference>
<reference evidence="3 6" key="3">
    <citation type="submission" date="2018-08" db="EMBL/GenBank/DDBJ databases">
        <title>A genome reference for cultivated species of the human gut microbiota.</title>
        <authorList>
            <person name="Zou Y."/>
            <person name="Xue W."/>
            <person name="Luo G."/>
        </authorList>
    </citation>
    <scope>NUCLEOTIDE SEQUENCE [LARGE SCALE GENOMIC DNA]</scope>
    <source>
        <strain evidence="3 6">AF29-11BH</strain>
    </source>
</reference>
<evidence type="ECO:0000313" key="5">
    <source>
        <dbReference type="Proteomes" id="UP000250550"/>
    </source>
</evidence>
<dbReference type="EMBL" id="PRLF01000002">
    <property type="protein sequence ID" value="RAW66681.1"/>
    <property type="molecule type" value="Genomic_DNA"/>
</dbReference>
<dbReference type="Proteomes" id="UP000260783">
    <property type="component" value="Unassembled WGS sequence"/>
</dbReference>
<proteinExistence type="predicted"/>